<protein>
    <submittedName>
        <fullName evidence="4">Flp pilus assembly protein TadD/mono/diheme cytochrome c family protein</fullName>
    </submittedName>
</protein>
<dbReference type="RefSeq" id="WP_082125134.1">
    <property type="nucleotide sequence ID" value="NZ_JACHEK010000001.1"/>
</dbReference>
<organism evidence="4 5">
    <name type="scientific">Silvibacterium bohemicum</name>
    <dbReference type="NCBI Taxonomy" id="1577686"/>
    <lineage>
        <taxon>Bacteria</taxon>
        <taxon>Pseudomonadati</taxon>
        <taxon>Acidobacteriota</taxon>
        <taxon>Terriglobia</taxon>
        <taxon>Terriglobales</taxon>
        <taxon>Acidobacteriaceae</taxon>
        <taxon>Silvibacterium</taxon>
    </lineage>
</organism>
<dbReference type="GO" id="GO:0020037">
    <property type="term" value="F:heme binding"/>
    <property type="evidence" value="ECO:0007669"/>
    <property type="project" value="InterPro"/>
</dbReference>
<dbReference type="PANTHER" id="PTHR44809:SF1">
    <property type="entry name" value="PROTEIN O-MANNOSYL-TRANSFERASE TMTC1"/>
    <property type="match status" value="1"/>
</dbReference>
<evidence type="ECO:0000313" key="4">
    <source>
        <dbReference type="EMBL" id="MBB6142175.1"/>
    </source>
</evidence>
<evidence type="ECO:0000256" key="1">
    <source>
        <dbReference type="ARBA" id="ARBA00023157"/>
    </source>
</evidence>
<keyword evidence="1" id="KW-1015">Disulfide bond</keyword>
<dbReference type="GO" id="GO:0005507">
    <property type="term" value="F:copper ion binding"/>
    <property type="evidence" value="ECO:0007669"/>
    <property type="project" value="InterPro"/>
</dbReference>
<dbReference type="SUPFAM" id="SSF49742">
    <property type="entry name" value="PHM/PNGase F"/>
    <property type="match status" value="2"/>
</dbReference>
<dbReference type="Gene3D" id="1.25.40.10">
    <property type="entry name" value="Tetratricopeptide repeat domain"/>
    <property type="match status" value="2"/>
</dbReference>
<evidence type="ECO:0000256" key="2">
    <source>
        <dbReference type="PROSITE-ProRule" id="PRU00339"/>
    </source>
</evidence>
<dbReference type="InterPro" id="IPR019734">
    <property type="entry name" value="TPR_rpt"/>
</dbReference>
<dbReference type="InterPro" id="IPR036939">
    <property type="entry name" value="Cu2_ascorb_mOase_N_sf"/>
</dbReference>
<dbReference type="AlphaFoldDB" id="A0A841JP23"/>
<evidence type="ECO:0000256" key="3">
    <source>
        <dbReference type="SAM" id="SignalP"/>
    </source>
</evidence>
<dbReference type="InterPro" id="IPR052943">
    <property type="entry name" value="TMTC_O-mannosyl-trnsfr"/>
</dbReference>
<dbReference type="PROSITE" id="PS50005">
    <property type="entry name" value="TPR"/>
    <property type="match status" value="4"/>
</dbReference>
<dbReference type="InterPro" id="IPR014784">
    <property type="entry name" value="Cu2_ascorb_mOase-like_C"/>
</dbReference>
<dbReference type="SUPFAM" id="SSF46626">
    <property type="entry name" value="Cytochrome c"/>
    <property type="match status" value="1"/>
</dbReference>
<accession>A0A841JP23</accession>
<dbReference type="InterPro" id="IPR008977">
    <property type="entry name" value="PHM/PNGase_F_dom_sf"/>
</dbReference>
<dbReference type="EMBL" id="JACHEK010000001">
    <property type="protein sequence ID" value="MBB6142175.1"/>
    <property type="molecule type" value="Genomic_DNA"/>
</dbReference>
<feature type="repeat" description="TPR" evidence="2">
    <location>
        <begin position="692"/>
        <end position="725"/>
    </location>
</feature>
<dbReference type="SMART" id="SM00028">
    <property type="entry name" value="TPR"/>
    <property type="match status" value="8"/>
</dbReference>
<keyword evidence="5" id="KW-1185">Reference proteome</keyword>
<dbReference type="OrthoDB" id="9809746at2"/>
<name>A0A841JP23_9BACT</name>
<dbReference type="GO" id="GO:0009055">
    <property type="term" value="F:electron transfer activity"/>
    <property type="evidence" value="ECO:0007669"/>
    <property type="project" value="InterPro"/>
</dbReference>
<dbReference type="SUPFAM" id="SSF48452">
    <property type="entry name" value="TPR-like"/>
    <property type="match status" value="2"/>
</dbReference>
<dbReference type="PANTHER" id="PTHR44809">
    <property type="match status" value="1"/>
</dbReference>
<feature type="chain" id="PRO_5033067366" evidence="3">
    <location>
        <begin position="28"/>
        <end position="738"/>
    </location>
</feature>
<dbReference type="Proteomes" id="UP000538666">
    <property type="component" value="Unassembled WGS sequence"/>
</dbReference>
<gene>
    <name evidence="4" type="ORF">HNQ77_000113</name>
</gene>
<proteinExistence type="predicted"/>
<dbReference type="Gene3D" id="2.60.120.310">
    <property type="entry name" value="Copper type II, ascorbate-dependent monooxygenase, N-terminal domain"/>
    <property type="match status" value="1"/>
</dbReference>
<feature type="repeat" description="TPR" evidence="2">
    <location>
        <begin position="454"/>
        <end position="487"/>
    </location>
</feature>
<feature type="signal peptide" evidence="3">
    <location>
        <begin position="1"/>
        <end position="27"/>
    </location>
</feature>
<sequence>MKRRWSWLAIPAILYVTCTITKLQVHAAPQTENPITWSSRIAPIVYANCTTCHHPGGGGPFSLLTYEDAKRWGAQMVSVTQSHYMPPWLPEHGFGDFADERRLSSVDIAELAQWVKQGMPEGNAAAAPAAPKYSETWQHGKPDLILSIAQPFHLAASGTDVFRNFVLPYPLKETRYIRAMEIRPGAPQIVHHANLLIDRSASFRRAHPDQWQQGVPGMELEVDAGNDFDPDSHFLFWKPDTAVLVEPEGMPWRLDPGNDLILNMHLKPSGKAETISAEIGLYFTDQPPSKQPMLLQLEHDSALDIPAGRSNFVVDDELKLPIDVEVLGIYPHAHYLGKVLEAWAALPDAQKKWLIRIPDWDIDRQSVYRYRKPLLLPKGSIIHMHYIYDNSADNMHNPHNPPVRVKAGNRSEDEMAHLWLQVLPVNTAKDGPDARLLLEDAWMQNKLSKDPHDVIALYNLASSLAGQHKYTDAIAAFQQLLAVHPEDERALNGLGASFDNSGDWQQAQKTFTESVTAHPESCDSRFNLASLDLKHDQPADAEQQFRAMLEHCPDDAGAHSGLGSAQLAQGQSDAAQAEFQRALTIDPHDFVALYDLGDLALQANQLTQGIALLEAAVKQKPGDVDVHEHLAGAYAQSERLGDAAAQLYEAIHLLPDNAALHSLLSQALEGTGDLEAAIAEQKTALRLSSDDADGWNNLGVLEARAGKNTAARSDFLHALQLAPDHPQARANLGHLPPG</sequence>
<keyword evidence="2" id="KW-0802">TPR repeat</keyword>
<comment type="caution">
    <text evidence="4">The sequence shown here is derived from an EMBL/GenBank/DDBJ whole genome shotgun (WGS) entry which is preliminary data.</text>
</comment>
<feature type="repeat" description="TPR" evidence="2">
    <location>
        <begin position="488"/>
        <end position="521"/>
    </location>
</feature>
<dbReference type="InterPro" id="IPR011990">
    <property type="entry name" value="TPR-like_helical_dom_sf"/>
</dbReference>
<dbReference type="Gene3D" id="2.60.120.230">
    <property type="match status" value="1"/>
</dbReference>
<dbReference type="InterPro" id="IPR036909">
    <property type="entry name" value="Cyt_c-like_dom_sf"/>
</dbReference>
<dbReference type="Pfam" id="PF13432">
    <property type="entry name" value="TPR_16"/>
    <property type="match status" value="2"/>
</dbReference>
<dbReference type="Pfam" id="PF14559">
    <property type="entry name" value="TPR_19"/>
    <property type="match status" value="1"/>
</dbReference>
<keyword evidence="3" id="KW-0732">Signal</keyword>
<feature type="repeat" description="TPR" evidence="2">
    <location>
        <begin position="556"/>
        <end position="589"/>
    </location>
</feature>
<dbReference type="GO" id="GO:0016715">
    <property type="term" value="F:oxidoreductase activity, acting on paired donors, with incorporation or reduction of molecular oxygen, reduced ascorbate as one donor, and incorporation of one atom of oxygen"/>
    <property type="evidence" value="ECO:0007669"/>
    <property type="project" value="InterPro"/>
</dbReference>
<evidence type="ECO:0000313" key="5">
    <source>
        <dbReference type="Proteomes" id="UP000538666"/>
    </source>
</evidence>
<reference evidence="4 5" key="1">
    <citation type="submission" date="2020-08" db="EMBL/GenBank/DDBJ databases">
        <title>Genomic Encyclopedia of Type Strains, Phase IV (KMG-IV): sequencing the most valuable type-strain genomes for metagenomic binning, comparative biology and taxonomic classification.</title>
        <authorList>
            <person name="Goeker M."/>
        </authorList>
    </citation>
    <scope>NUCLEOTIDE SEQUENCE [LARGE SCALE GENOMIC DNA]</scope>
    <source>
        <strain evidence="4 5">DSM 103733</strain>
    </source>
</reference>